<protein>
    <submittedName>
        <fullName evidence="1">Uncharacterized protein</fullName>
    </submittedName>
</protein>
<sequence length="83" mass="9336">MAERTTGRQLTAEALQSGLREQYAVLRSYGMVKIELRHAGHGRMPFLVSVEIKKGDAVSATDRAYEHLNDARLAFRSLVKKHP</sequence>
<evidence type="ECO:0000313" key="2">
    <source>
        <dbReference type="Proteomes" id="UP000279330"/>
    </source>
</evidence>
<reference evidence="1 2" key="1">
    <citation type="submission" date="2018-08" db="EMBL/GenBank/DDBJ databases">
        <authorList>
            <person name="Miller G.E."/>
            <person name="Abrahams R."/>
            <person name="Bazan D.C."/>
            <person name="Beglau B.C."/>
            <person name="Blaylock E.C."/>
            <person name="Choi J.D."/>
            <person name="Grewal S.K."/>
            <person name="Hernandez E.V."/>
            <person name="Kim D.J."/>
            <person name="Kim K."/>
            <person name="Lee Y."/>
            <person name="Linde M.K."/>
            <person name="Lopez M.B."/>
            <person name="Pangalila E."/>
            <person name="Parker M.A."/>
            <person name="Specht R.C."/>
            <person name="Teng M.C."/>
            <person name="Toledo B."/>
            <person name="Tran S."/>
            <person name="Yu H."/>
            <person name="Kalaj N."/>
            <person name="Muthiah A.S."/>
            <person name="Dean N.S."/>
            <person name="Diaz A."/>
            <person name="Garlena R.A."/>
            <person name="Russell D.A."/>
            <person name="Pope W.H."/>
            <person name="Jacobs-Sera D."/>
            <person name="Hatfull G.F."/>
        </authorList>
    </citation>
    <scope>NUCLEOTIDE SEQUENCE [LARGE SCALE GENOMIC DNA]</scope>
</reference>
<dbReference type="Proteomes" id="UP000279330">
    <property type="component" value="Segment"/>
</dbReference>
<evidence type="ECO:0000313" key="1">
    <source>
        <dbReference type="EMBL" id="AYB70200.1"/>
    </source>
</evidence>
<accession>A0A385UH07</accession>
<dbReference type="EMBL" id="MH727556">
    <property type="protein sequence ID" value="AYB70200.1"/>
    <property type="molecule type" value="Genomic_DNA"/>
</dbReference>
<proteinExistence type="predicted"/>
<organism evidence="1 2">
    <name type="scientific">Microbacterium phage OneinaGillian</name>
    <dbReference type="NCBI Taxonomy" id="2301604"/>
    <lineage>
        <taxon>Viruses</taxon>
        <taxon>Duplodnaviria</taxon>
        <taxon>Heunggongvirae</taxon>
        <taxon>Uroviricota</taxon>
        <taxon>Caudoviricetes</taxon>
        <taxon>Gillianvirus</taxon>
        <taxon>Gillianvirus oneinagillian</taxon>
    </lineage>
</organism>
<gene>
    <name evidence="1" type="primary">91</name>
    <name evidence="1" type="ORF">SEA_ONEIAGILLIAN_90</name>
</gene>
<dbReference type="GeneID" id="55003765"/>
<keyword evidence="2" id="KW-1185">Reference proteome</keyword>
<name>A0A385UH07_9CAUD</name>
<dbReference type="RefSeq" id="YP_009812696.1">
    <property type="nucleotide sequence ID" value="NC_048068.1"/>
</dbReference>
<dbReference type="KEGG" id="vg:55003765"/>